<dbReference type="SUPFAM" id="SSF48264">
    <property type="entry name" value="Cytochrome P450"/>
    <property type="match status" value="1"/>
</dbReference>
<dbReference type="PRINTS" id="PR00463">
    <property type="entry name" value="EP450I"/>
</dbReference>
<dbReference type="Proteomes" id="UP001652600">
    <property type="component" value="Chromosome 9"/>
</dbReference>
<dbReference type="InterPro" id="IPR036396">
    <property type="entry name" value="Cyt_P450_sf"/>
</dbReference>
<accession>A0A1S3ATF6</accession>
<dbReference type="PANTHER" id="PTHR47951:SF7">
    <property type="entry name" value="FLAVONOID 3',5'-HYDROXYLASE-LIKE ISOFORM X1"/>
    <property type="match status" value="1"/>
</dbReference>
<evidence type="ECO:0000256" key="7">
    <source>
        <dbReference type="ARBA" id="ARBA00023033"/>
    </source>
</evidence>
<dbReference type="SMR" id="A0A1S3ATF6"/>
<dbReference type="KEGG" id="cmo:103482655"/>
<dbReference type="FunFam" id="1.10.630.10:FF:000126">
    <property type="entry name" value="Predicted protein"/>
    <property type="match status" value="1"/>
</dbReference>
<dbReference type="PRINTS" id="PR00385">
    <property type="entry name" value="P450"/>
</dbReference>
<dbReference type="OrthoDB" id="2789670at2759"/>
<dbReference type="GO" id="GO:0004497">
    <property type="term" value="F:monooxygenase activity"/>
    <property type="evidence" value="ECO:0007669"/>
    <property type="project" value="UniProtKB-KW"/>
</dbReference>
<evidence type="ECO:0000256" key="1">
    <source>
        <dbReference type="ARBA" id="ARBA00001971"/>
    </source>
</evidence>
<evidence type="ECO:0000256" key="2">
    <source>
        <dbReference type="ARBA" id="ARBA00010617"/>
    </source>
</evidence>
<sequence length="553" mass="62148">MFQVLTSSNLFKDLPQPSKHLLFQNPIGVIPMSISADLSFSILPSFWSTYFNENNQISISILLVFLVLTLFRFRPKFWRPCLPPGPCGLPLVGYLPFLSGNPHHKLTHLAKIYGPVYKLRLGPKLCIVLNSPASVKEAFHHQETLFPNRDTTVCALLSGYGGSGIVFAQDEGDWKKLRKIFTRKMISKSNLDASYFVRRQEVRKVIKGVFESVGTQIDIGKVSFHATMKSVLAMTWGDSGRLMGEDGVGLEEKFREMMDELMVLLGSPNVSDVFPVLGRFDLQGIGRRTKKVMGVLDGILNFSIEEQRKMGGKGNGEGKGGYLQLLLELQDNEDNSECITNDQLKALLLDIVIGGTETTATTVEWAMAELMQHPNTIKKVKEELKKVIGLNAVVEEFHFSKLCYLNAVIKETLRLHPPIFLLVPRSLTSSTTLGGYYIPKDSTLYFNLWAIQRDPKTWDNPSKFMPERFINNNNDNAMEFYPFGYGKKSCAGVALAERMLMFILASLLHSFDWELPKDSVIDFKEKFGIVNKKLNPLVAIPTPTLSNSDLYLA</sequence>
<feature type="binding site" description="axial binding residue" evidence="8">
    <location>
        <position position="490"/>
    </location>
    <ligand>
        <name>heme</name>
        <dbReference type="ChEBI" id="CHEBI:30413"/>
    </ligand>
    <ligandPart>
        <name>Fe</name>
        <dbReference type="ChEBI" id="CHEBI:18248"/>
    </ligandPart>
</feature>
<evidence type="ECO:0000256" key="6">
    <source>
        <dbReference type="ARBA" id="ARBA00023004"/>
    </source>
</evidence>
<proteinExistence type="inferred from homology"/>
<dbReference type="PROSITE" id="PS00086">
    <property type="entry name" value="CYTOCHROME_P450"/>
    <property type="match status" value="1"/>
</dbReference>
<reference evidence="10" key="1">
    <citation type="submission" date="2023-03" db="UniProtKB">
        <authorList>
            <consortium name="EnsemblPlants"/>
        </authorList>
    </citation>
    <scope>IDENTIFICATION</scope>
</reference>
<dbReference type="GO" id="GO:0020037">
    <property type="term" value="F:heme binding"/>
    <property type="evidence" value="ECO:0007669"/>
    <property type="project" value="InterPro"/>
</dbReference>
<keyword evidence="5 9" id="KW-0560">Oxidoreductase</keyword>
<keyword evidence="11" id="KW-1185">Reference proteome</keyword>
<dbReference type="Gene3D" id="1.10.630.10">
    <property type="entry name" value="Cytochrome P450"/>
    <property type="match status" value="1"/>
</dbReference>
<dbReference type="GeneID" id="103482655"/>
<evidence type="ECO:0000256" key="5">
    <source>
        <dbReference type="ARBA" id="ARBA00023002"/>
    </source>
</evidence>
<evidence type="ECO:0000313" key="11">
    <source>
        <dbReference type="Proteomes" id="UP001652600"/>
    </source>
</evidence>
<dbReference type="eggNOG" id="KOG0156">
    <property type="taxonomic scope" value="Eukaryota"/>
</dbReference>
<dbReference type="GO" id="GO:0016705">
    <property type="term" value="F:oxidoreductase activity, acting on paired donors, with incorporation or reduction of molecular oxygen"/>
    <property type="evidence" value="ECO:0007669"/>
    <property type="project" value="InterPro"/>
</dbReference>
<keyword evidence="6 8" id="KW-0408">Iron</keyword>
<dbReference type="InterPro" id="IPR017972">
    <property type="entry name" value="Cyt_P450_CS"/>
</dbReference>
<evidence type="ECO:0000313" key="10">
    <source>
        <dbReference type="EnsemblPlants" id="MELO3C005576.2.1"/>
    </source>
</evidence>
<gene>
    <name evidence="12" type="primary">LOC103482655</name>
    <name evidence="10" type="synonym">103482655</name>
</gene>
<comment type="similarity">
    <text evidence="2 9">Belongs to the cytochrome P450 family.</text>
</comment>
<organism evidence="11 12">
    <name type="scientific">Cucumis melo</name>
    <name type="common">Muskmelon</name>
    <dbReference type="NCBI Taxonomy" id="3656"/>
    <lineage>
        <taxon>Eukaryota</taxon>
        <taxon>Viridiplantae</taxon>
        <taxon>Streptophyta</taxon>
        <taxon>Embryophyta</taxon>
        <taxon>Tracheophyta</taxon>
        <taxon>Spermatophyta</taxon>
        <taxon>Magnoliopsida</taxon>
        <taxon>eudicotyledons</taxon>
        <taxon>Gunneridae</taxon>
        <taxon>Pentapetalae</taxon>
        <taxon>rosids</taxon>
        <taxon>fabids</taxon>
        <taxon>Cucurbitales</taxon>
        <taxon>Cucurbitaceae</taxon>
        <taxon>Benincaseae</taxon>
        <taxon>Cucumis</taxon>
    </lineage>
</organism>
<name>A0A1S3ATF6_CUCME</name>
<reference evidence="12" key="2">
    <citation type="submission" date="2025-04" db="UniProtKB">
        <authorList>
            <consortium name="RefSeq"/>
        </authorList>
    </citation>
    <scope>IDENTIFICATION</scope>
</reference>
<dbReference type="Gramene" id="MELO3C005576.2.1">
    <property type="protein sequence ID" value="MELO3C005576.2.1"/>
    <property type="gene ID" value="MELO3C005576.2"/>
</dbReference>
<dbReference type="InParanoid" id="A0A1S3ATF6"/>
<keyword evidence="7 9" id="KW-0503">Monooxygenase</keyword>
<dbReference type="EnsemblPlants" id="MELO3C005576.2.1">
    <property type="protein sequence ID" value="MELO3C005576.2.1"/>
    <property type="gene ID" value="MELO3C005576.2"/>
</dbReference>
<dbReference type="PANTHER" id="PTHR47951">
    <property type="entry name" value="OS08G0547900 PROTEIN"/>
    <property type="match status" value="1"/>
</dbReference>
<comment type="cofactor">
    <cofactor evidence="1 8">
        <name>heme</name>
        <dbReference type="ChEBI" id="CHEBI:30413"/>
    </cofactor>
</comment>
<evidence type="ECO:0000256" key="8">
    <source>
        <dbReference type="PIRSR" id="PIRSR602401-1"/>
    </source>
</evidence>
<dbReference type="InterPro" id="IPR002401">
    <property type="entry name" value="Cyt_P450_E_grp-I"/>
</dbReference>
<protein>
    <submittedName>
        <fullName evidence="12">7-ethoxycoumarin O-deethylase-like</fullName>
    </submittedName>
</protein>
<dbReference type="GO" id="GO:0005506">
    <property type="term" value="F:iron ion binding"/>
    <property type="evidence" value="ECO:0007669"/>
    <property type="project" value="InterPro"/>
</dbReference>
<evidence type="ECO:0000256" key="4">
    <source>
        <dbReference type="ARBA" id="ARBA00022723"/>
    </source>
</evidence>
<evidence type="ECO:0000256" key="9">
    <source>
        <dbReference type="RuleBase" id="RU000461"/>
    </source>
</evidence>
<evidence type="ECO:0000256" key="3">
    <source>
        <dbReference type="ARBA" id="ARBA00022617"/>
    </source>
</evidence>
<evidence type="ECO:0000313" key="12">
    <source>
        <dbReference type="RefSeq" id="XP_008437145.1"/>
    </source>
</evidence>
<dbReference type="RefSeq" id="XP_008437145.1">
    <property type="nucleotide sequence ID" value="XM_008438923.2"/>
</dbReference>
<keyword evidence="3 8" id="KW-0349">Heme</keyword>
<dbReference type="InterPro" id="IPR001128">
    <property type="entry name" value="Cyt_P450"/>
</dbReference>
<keyword evidence="4 8" id="KW-0479">Metal-binding</keyword>
<dbReference type="Pfam" id="PF00067">
    <property type="entry name" value="p450"/>
    <property type="match status" value="1"/>
</dbReference>
<dbReference type="AlphaFoldDB" id="A0A1S3ATF6"/>